<proteinExistence type="predicted"/>
<feature type="compositionally biased region" description="Basic residues" evidence="9">
    <location>
        <begin position="753"/>
        <end position="763"/>
    </location>
</feature>
<feature type="compositionally biased region" description="Basic and acidic residues" evidence="9">
    <location>
        <begin position="547"/>
        <end position="566"/>
    </location>
</feature>
<name>A0AAW1H158_SAPOF</name>
<keyword evidence="2" id="KW-0677">Repeat</keyword>
<feature type="compositionally biased region" description="Basic residues" evidence="9">
    <location>
        <begin position="426"/>
        <end position="442"/>
    </location>
</feature>
<evidence type="ECO:0000256" key="5">
    <source>
        <dbReference type="ARBA" id="ARBA00022884"/>
    </source>
</evidence>
<dbReference type="Gene3D" id="3.30.70.330">
    <property type="match status" value="1"/>
</dbReference>
<feature type="compositionally biased region" description="Basic and acidic residues" evidence="9">
    <location>
        <begin position="708"/>
        <end position="724"/>
    </location>
</feature>
<comment type="caution">
    <text evidence="12">The sequence shown here is derived from an EMBL/GenBank/DDBJ whole genome shotgun (WGS) entry which is preliminary data.</text>
</comment>
<dbReference type="InterPro" id="IPR035979">
    <property type="entry name" value="RBD_domain_sf"/>
</dbReference>
<feature type="region of interest" description="Disordered" evidence="9">
    <location>
        <begin position="624"/>
        <end position="891"/>
    </location>
</feature>
<evidence type="ECO:0000256" key="2">
    <source>
        <dbReference type="ARBA" id="ARBA00022737"/>
    </source>
</evidence>
<feature type="region of interest" description="Disordered" evidence="9">
    <location>
        <begin position="421"/>
        <end position="566"/>
    </location>
</feature>
<feature type="compositionally biased region" description="Basic and acidic residues" evidence="9">
    <location>
        <begin position="509"/>
        <end position="536"/>
    </location>
</feature>
<evidence type="ECO:0000256" key="9">
    <source>
        <dbReference type="SAM" id="MobiDB-lite"/>
    </source>
</evidence>
<dbReference type="Pfam" id="PF00642">
    <property type="entry name" value="zf-CCCH"/>
    <property type="match status" value="1"/>
</dbReference>
<dbReference type="InterPro" id="IPR000571">
    <property type="entry name" value="Znf_CCCH"/>
</dbReference>
<feature type="compositionally biased region" description="Basic and acidic residues" evidence="9">
    <location>
        <begin position="764"/>
        <end position="784"/>
    </location>
</feature>
<evidence type="ECO:0000256" key="7">
    <source>
        <dbReference type="PROSITE-ProRule" id="PRU00176"/>
    </source>
</evidence>
<dbReference type="InterPro" id="IPR003954">
    <property type="entry name" value="RRM_euk-type"/>
</dbReference>
<dbReference type="Proteomes" id="UP001443914">
    <property type="component" value="Unassembled WGS sequence"/>
</dbReference>
<feature type="compositionally biased region" description="Acidic residues" evidence="9">
    <location>
        <begin position="1"/>
        <end position="14"/>
    </location>
</feature>
<feature type="compositionally biased region" description="Polar residues" evidence="9">
    <location>
        <begin position="672"/>
        <end position="686"/>
    </location>
</feature>
<evidence type="ECO:0000313" key="13">
    <source>
        <dbReference type="Proteomes" id="UP001443914"/>
    </source>
</evidence>
<dbReference type="GO" id="GO:0003723">
    <property type="term" value="F:RNA binding"/>
    <property type="evidence" value="ECO:0007669"/>
    <property type="project" value="UniProtKB-UniRule"/>
</dbReference>
<dbReference type="PROSITE" id="PS50102">
    <property type="entry name" value="RRM"/>
    <property type="match status" value="1"/>
</dbReference>
<dbReference type="PANTHER" id="PTHR12620">
    <property type="entry name" value="U2 SNRNP AUXILIARY FACTOR, SMALL SUBUNIT"/>
    <property type="match status" value="1"/>
</dbReference>
<feature type="compositionally biased region" description="Basic residues" evidence="9">
    <location>
        <begin position="697"/>
        <end position="707"/>
    </location>
</feature>
<feature type="compositionally biased region" description="Basic and acidic residues" evidence="9">
    <location>
        <begin position="458"/>
        <end position="467"/>
    </location>
</feature>
<feature type="zinc finger region" description="C3H1-type" evidence="8">
    <location>
        <begin position="354"/>
        <end position="384"/>
    </location>
</feature>
<feature type="compositionally biased region" description="Basic and acidic residues" evidence="9">
    <location>
        <begin position="646"/>
        <end position="670"/>
    </location>
</feature>
<dbReference type="AlphaFoldDB" id="A0AAW1H158"/>
<dbReference type="PRINTS" id="PR01848">
    <property type="entry name" value="U2AUXFACTOR"/>
</dbReference>
<keyword evidence="5 7" id="KW-0694">RNA-binding</keyword>
<feature type="region of interest" description="Disordered" evidence="9">
    <location>
        <begin position="950"/>
        <end position="988"/>
    </location>
</feature>
<keyword evidence="13" id="KW-1185">Reference proteome</keyword>
<dbReference type="SMART" id="SM00356">
    <property type="entry name" value="ZnF_C3H1"/>
    <property type="match status" value="2"/>
</dbReference>
<feature type="compositionally biased region" description="Basic residues" evidence="9">
    <location>
        <begin position="469"/>
        <end position="478"/>
    </location>
</feature>
<evidence type="ECO:0000259" key="10">
    <source>
        <dbReference type="PROSITE" id="PS50102"/>
    </source>
</evidence>
<evidence type="ECO:0000256" key="3">
    <source>
        <dbReference type="ARBA" id="ARBA00022771"/>
    </source>
</evidence>
<feature type="domain" description="RRM" evidence="10">
    <location>
        <begin position="252"/>
        <end position="352"/>
    </location>
</feature>
<dbReference type="PROSITE" id="PS50103">
    <property type="entry name" value="ZF_C3H1"/>
    <property type="match status" value="2"/>
</dbReference>
<evidence type="ECO:0008006" key="14">
    <source>
        <dbReference type="Google" id="ProtNLM"/>
    </source>
</evidence>
<keyword evidence="4 8" id="KW-0862">Zinc</keyword>
<keyword evidence="1 8" id="KW-0479">Metal-binding</keyword>
<evidence type="ECO:0000256" key="1">
    <source>
        <dbReference type="ARBA" id="ARBA00022723"/>
    </source>
</evidence>
<feature type="compositionally biased region" description="Basic and acidic residues" evidence="9">
    <location>
        <begin position="854"/>
        <end position="878"/>
    </location>
</feature>
<feature type="compositionally biased region" description="Basic residues" evidence="9">
    <location>
        <begin position="496"/>
        <end position="508"/>
    </location>
</feature>
<evidence type="ECO:0000256" key="6">
    <source>
        <dbReference type="ARBA" id="ARBA00023125"/>
    </source>
</evidence>
<feature type="compositionally biased region" description="Basic residues" evidence="9">
    <location>
        <begin position="785"/>
        <end position="797"/>
    </location>
</feature>
<dbReference type="EMBL" id="JBDFQZ010000013">
    <property type="protein sequence ID" value="KAK9669707.1"/>
    <property type="molecule type" value="Genomic_DNA"/>
</dbReference>
<evidence type="ECO:0000313" key="12">
    <source>
        <dbReference type="EMBL" id="KAK9669707.1"/>
    </source>
</evidence>
<dbReference type="GO" id="GO:0008270">
    <property type="term" value="F:zinc ion binding"/>
    <property type="evidence" value="ECO:0007669"/>
    <property type="project" value="UniProtKB-KW"/>
</dbReference>
<feature type="region of interest" description="Disordered" evidence="9">
    <location>
        <begin position="106"/>
        <end position="138"/>
    </location>
</feature>
<accession>A0AAW1H158</accession>
<dbReference type="GO" id="GO:0003677">
    <property type="term" value="F:DNA binding"/>
    <property type="evidence" value="ECO:0007669"/>
    <property type="project" value="UniProtKB-KW"/>
</dbReference>
<feature type="domain" description="C3H1-type" evidence="11">
    <location>
        <begin position="354"/>
        <end position="384"/>
    </location>
</feature>
<dbReference type="InterPro" id="IPR000504">
    <property type="entry name" value="RRM_dom"/>
</dbReference>
<dbReference type="GO" id="GO:0089701">
    <property type="term" value="C:U2AF complex"/>
    <property type="evidence" value="ECO:0007669"/>
    <property type="project" value="InterPro"/>
</dbReference>
<organism evidence="12 13">
    <name type="scientific">Saponaria officinalis</name>
    <name type="common">Common soapwort</name>
    <name type="synonym">Lychnis saponaria</name>
    <dbReference type="NCBI Taxonomy" id="3572"/>
    <lineage>
        <taxon>Eukaryota</taxon>
        <taxon>Viridiplantae</taxon>
        <taxon>Streptophyta</taxon>
        <taxon>Embryophyta</taxon>
        <taxon>Tracheophyta</taxon>
        <taxon>Spermatophyta</taxon>
        <taxon>Magnoliopsida</taxon>
        <taxon>eudicotyledons</taxon>
        <taxon>Gunneridae</taxon>
        <taxon>Pentapetalae</taxon>
        <taxon>Caryophyllales</taxon>
        <taxon>Caryophyllaceae</taxon>
        <taxon>Caryophylleae</taxon>
        <taxon>Saponaria</taxon>
    </lineage>
</organism>
<dbReference type="InterPro" id="IPR009145">
    <property type="entry name" value="U2AF_small"/>
</dbReference>
<feature type="zinc finger region" description="C3H1-type" evidence="8">
    <location>
        <begin position="220"/>
        <end position="248"/>
    </location>
</feature>
<dbReference type="GO" id="GO:0000398">
    <property type="term" value="P:mRNA splicing, via spliceosome"/>
    <property type="evidence" value="ECO:0007669"/>
    <property type="project" value="InterPro"/>
</dbReference>
<reference evidence="12 13" key="1">
    <citation type="submission" date="2024-03" db="EMBL/GenBank/DDBJ databases">
        <title>WGS assembly of Saponaria officinalis var. Norfolk2.</title>
        <authorList>
            <person name="Jenkins J."/>
            <person name="Shu S."/>
            <person name="Grimwood J."/>
            <person name="Barry K."/>
            <person name="Goodstein D."/>
            <person name="Schmutz J."/>
            <person name="Leebens-Mack J."/>
            <person name="Osbourn A."/>
        </authorList>
    </citation>
    <scope>NUCLEOTIDE SEQUENCE [LARGE SCALE GENOMIC DNA]</scope>
    <source>
        <strain evidence="13">cv. Norfolk2</strain>
        <strain evidence="12">JIC</strain>
        <tissue evidence="12">Leaf</tissue>
    </source>
</reference>
<evidence type="ECO:0000256" key="8">
    <source>
        <dbReference type="PROSITE-ProRule" id="PRU00723"/>
    </source>
</evidence>
<dbReference type="SMART" id="SM00361">
    <property type="entry name" value="RRM_1"/>
    <property type="match status" value="1"/>
</dbReference>
<evidence type="ECO:0000259" key="11">
    <source>
        <dbReference type="PROSITE" id="PS50103"/>
    </source>
</evidence>
<evidence type="ECO:0000256" key="4">
    <source>
        <dbReference type="ARBA" id="ARBA00022833"/>
    </source>
</evidence>
<protein>
    <recommendedName>
        <fullName evidence="14">Zinc finger CCCH domain-containing protein 5</fullName>
    </recommendedName>
</protein>
<gene>
    <name evidence="12" type="ORF">RND81_13G149400</name>
</gene>
<keyword evidence="3 8" id="KW-0863">Zinc-finger</keyword>
<feature type="region of interest" description="Disordered" evidence="9">
    <location>
        <begin position="1"/>
        <end position="25"/>
    </location>
</feature>
<dbReference type="SUPFAM" id="SSF54928">
    <property type="entry name" value="RNA-binding domain, RBD"/>
    <property type="match status" value="1"/>
</dbReference>
<dbReference type="EMBL" id="JBDFQZ010000013">
    <property type="protein sequence ID" value="KAK9669706.1"/>
    <property type="molecule type" value="Genomic_DNA"/>
</dbReference>
<feature type="compositionally biased region" description="Basic and acidic residues" evidence="9">
    <location>
        <begin position="106"/>
        <end position="124"/>
    </location>
</feature>
<feature type="domain" description="C3H1-type" evidence="11">
    <location>
        <begin position="220"/>
        <end position="248"/>
    </location>
</feature>
<sequence>MAAEEDNDQNEVEIDEHNNNNNNNVVEVCMSRKEKRKLLKKLKRKQLRRDAAIKEREIEAAVSNDPETQARLLRLEQEEAERMERDRLEFEERERLFALALEMKKRREEEEEEERRKRDEDVSNRDLAANGDEDELNEGDDWEYVEEGPAEIIWKGNEIIVKKKKVKVPKKAPNLQIENQECERPISNPLAPQSEAFKDHRTAQEVLESVAQQVPNFGTEQDKAHCPFHLKTGACRFGTRCSRAHFYPDKSCTLLFKNMYSGPGLAWEQDEGLEYTDDEAERAFEEFYEDVHTEFLKFGELVNFKVCRNASSHLRGNVYVHYKFLESAMLAYQSINGRYFAGKQLSCEFVNLTKWKAAICGEYMKSRLKTCSRGSVCNFIHCFQNPGGDYEWADWDKPAPRYWQNEMGALFGYKDDRSKDENLRYSSRRSRSRGPGSPRRKTHSDEDNDHRRRYQQKHRGDYEENRSSPRIHRTKRKRTDSVDGSDCSSEEQISRHNSKSKREKHLKLERHVKMNREHQAIGSDDESRKRESGDRSLKRKSRTSSWQKHDNESVHEHHSCEKSPHMEKHLIYRKHEKEDSLQKTKEAFSSDIDFARDGSVRDKNRRHRRESLRVKVEAYLSDNDSYDGRFVGHVSPQKNMRNVDVSNDKSEYRESNSKNDSLESAEDKYHNHSNSSRAVKNNSNSALDGDRIEVDGKRRHRSRRKSRRSENRGDFTDSESERLNYHNHSNSSRAVKNNSNSALDGDRIEVDGKRRHRSRRKSRRSENRGDFTDSESERLKERSNDRHRRSTKNRKQVRHEAESSDSGSDRGMPRRYEEKPKVDRRIRSRSKSDLRSVNGEEKDDGCGERSNMPHMEHDSGFKSPGDCERPEVKEKADEAAVGNFRVEETTTSERGEICYRNSSSQSIDGEAAFDLEQTYRIAALKKLEEMRKCKDTLLVQSRKLNMSVEIHSNENTTVEGAEGIDGGEEISASRETGTRVASERRKRI</sequence>
<keyword evidence="6" id="KW-0238">DNA-binding</keyword>
<dbReference type="FunFam" id="3.30.70.330:FF:000318">
    <property type="entry name" value="Zinc finger CCCH domain-containing protein 5"/>
    <property type="match status" value="1"/>
</dbReference>
<feature type="compositionally biased region" description="Basic and acidic residues" evidence="9">
    <location>
        <begin position="798"/>
        <end position="847"/>
    </location>
</feature>
<feature type="compositionally biased region" description="Polar residues" evidence="9">
    <location>
        <begin position="726"/>
        <end position="742"/>
    </location>
</feature>
<dbReference type="InterPro" id="IPR012677">
    <property type="entry name" value="Nucleotide-bd_a/b_plait_sf"/>
</dbReference>